<proteinExistence type="predicted"/>
<accession>A0ABT8D3D4</accession>
<name>A0ABT8D3D4_9FLAO</name>
<protein>
    <recommendedName>
        <fullName evidence="1">TraG P-loop domain-containing protein</fullName>
    </recommendedName>
</protein>
<dbReference type="Pfam" id="PF19044">
    <property type="entry name" value="P-loop_TraG"/>
    <property type="match status" value="1"/>
</dbReference>
<sequence>MPGISLWLRLRDMVNLSWQIIFFRNFNEQNNSKTVIIDLGGSYKKLSALYPDTAYITYQEGQSLGINPFLIQGEITSKKVEELTLFVQTHYRRDKVASQKESTALKKIIEHYYLSKQKDGDSYFSFLDFIDFVEKSKDKLLFDLEIDTEYFDLREFLFLLSDFRKNGLYDFSLSGR</sequence>
<comment type="caution">
    <text evidence="2">The sequence shown here is derived from an EMBL/GenBank/DDBJ whole genome shotgun (WGS) entry which is preliminary data.</text>
</comment>
<dbReference type="InterPro" id="IPR043964">
    <property type="entry name" value="P-loop_TraG"/>
</dbReference>
<evidence type="ECO:0000313" key="2">
    <source>
        <dbReference type="EMBL" id="MDN3710436.1"/>
    </source>
</evidence>
<keyword evidence="3" id="KW-1185">Reference proteome</keyword>
<evidence type="ECO:0000259" key="1">
    <source>
        <dbReference type="Pfam" id="PF19044"/>
    </source>
</evidence>
<dbReference type="Proteomes" id="UP001242368">
    <property type="component" value="Unassembled WGS sequence"/>
</dbReference>
<evidence type="ECO:0000313" key="3">
    <source>
        <dbReference type="Proteomes" id="UP001242368"/>
    </source>
</evidence>
<gene>
    <name evidence="2" type="ORF">QW060_26845</name>
</gene>
<reference evidence="3" key="1">
    <citation type="journal article" date="2019" name="Int. J. Syst. Evol. Microbiol.">
        <title>The Global Catalogue of Microorganisms (GCM) 10K type strain sequencing project: providing services to taxonomists for standard genome sequencing and annotation.</title>
        <authorList>
            <consortium name="The Broad Institute Genomics Platform"/>
            <consortium name="The Broad Institute Genome Sequencing Center for Infectious Disease"/>
            <person name="Wu L."/>
            <person name="Ma J."/>
        </authorList>
    </citation>
    <scope>NUCLEOTIDE SEQUENCE [LARGE SCALE GENOMIC DNA]</scope>
    <source>
        <strain evidence="3">CECT 7184</strain>
    </source>
</reference>
<feature type="domain" description="TraG P-loop" evidence="1">
    <location>
        <begin position="26"/>
        <end position="174"/>
    </location>
</feature>
<dbReference type="EMBL" id="JAUFQU010000089">
    <property type="protein sequence ID" value="MDN3710436.1"/>
    <property type="molecule type" value="Genomic_DNA"/>
</dbReference>
<dbReference type="InterPro" id="IPR053155">
    <property type="entry name" value="F-pilin_assembly_TraC"/>
</dbReference>
<dbReference type="RefSeq" id="WP_290365581.1">
    <property type="nucleotide sequence ID" value="NZ_JAUFQU010000089.1"/>
</dbReference>
<organism evidence="2 3">
    <name type="scientific">Paenimyroides ceti</name>
    <dbReference type="NCBI Taxonomy" id="395087"/>
    <lineage>
        <taxon>Bacteria</taxon>
        <taxon>Pseudomonadati</taxon>
        <taxon>Bacteroidota</taxon>
        <taxon>Flavobacteriia</taxon>
        <taxon>Flavobacteriales</taxon>
        <taxon>Flavobacteriaceae</taxon>
        <taxon>Paenimyroides</taxon>
    </lineage>
</organism>
<dbReference type="PANTHER" id="PTHR38467">
    <property type="match status" value="1"/>
</dbReference>
<dbReference type="PANTHER" id="PTHR38467:SF1">
    <property type="entry name" value="CONJUGATIVE TRANSFER: ASSEMBLY"/>
    <property type="match status" value="1"/>
</dbReference>